<evidence type="ECO:0000256" key="1">
    <source>
        <dbReference type="SAM" id="SignalP"/>
    </source>
</evidence>
<protein>
    <submittedName>
        <fullName evidence="2">Uncharacterized protein</fullName>
    </submittedName>
</protein>
<keyword evidence="1" id="KW-0732">Signal</keyword>
<proteinExistence type="predicted"/>
<feature type="chain" id="PRO_5015125288" evidence="1">
    <location>
        <begin position="26"/>
        <end position="57"/>
    </location>
</feature>
<feature type="signal peptide" evidence="1">
    <location>
        <begin position="1"/>
        <end position="25"/>
    </location>
</feature>
<reference evidence="2" key="1">
    <citation type="submission" date="2018-02" db="EMBL/GenBank/DDBJ databases">
        <title>Rhizophora mucronata_Transcriptome.</title>
        <authorList>
            <person name="Meera S.P."/>
            <person name="Sreeshan A."/>
            <person name="Augustine A."/>
        </authorList>
    </citation>
    <scope>NUCLEOTIDE SEQUENCE</scope>
    <source>
        <tissue evidence="2">Leaf</tissue>
    </source>
</reference>
<dbReference type="AlphaFoldDB" id="A0A2P2QVW3"/>
<sequence length="57" mass="6592">MFPCTHECYLFHLLCLLLLNQYVEGSKYLDLCRSGLQVVLGPLFAYIYCNDSITVEK</sequence>
<accession>A0A2P2QVW3</accession>
<evidence type="ECO:0000313" key="2">
    <source>
        <dbReference type="EMBL" id="MBX71146.1"/>
    </source>
</evidence>
<dbReference type="EMBL" id="GGEC01090662">
    <property type="protein sequence ID" value="MBX71146.1"/>
    <property type="molecule type" value="Transcribed_RNA"/>
</dbReference>
<organism evidence="2">
    <name type="scientific">Rhizophora mucronata</name>
    <name type="common">Asiatic mangrove</name>
    <dbReference type="NCBI Taxonomy" id="61149"/>
    <lineage>
        <taxon>Eukaryota</taxon>
        <taxon>Viridiplantae</taxon>
        <taxon>Streptophyta</taxon>
        <taxon>Embryophyta</taxon>
        <taxon>Tracheophyta</taxon>
        <taxon>Spermatophyta</taxon>
        <taxon>Magnoliopsida</taxon>
        <taxon>eudicotyledons</taxon>
        <taxon>Gunneridae</taxon>
        <taxon>Pentapetalae</taxon>
        <taxon>rosids</taxon>
        <taxon>fabids</taxon>
        <taxon>Malpighiales</taxon>
        <taxon>Rhizophoraceae</taxon>
        <taxon>Rhizophora</taxon>
    </lineage>
</organism>
<name>A0A2P2QVW3_RHIMU</name>